<organism evidence="1 2">
    <name type="scientific">Pontibacter locisalis</name>
    <dbReference type="NCBI Taxonomy" id="1719035"/>
    <lineage>
        <taxon>Bacteria</taxon>
        <taxon>Pseudomonadati</taxon>
        <taxon>Bacteroidota</taxon>
        <taxon>Cytophagia</taxon>
        <taxon>Cytophagales</taxon>
        <taxon>Hymenobacteraceae</taxon>
        <taxon>Pontibacter</taxon>
    </lineage>
</organism>
<evidence type="ECO:0000313" key="1">
    <source>
        <dbReference type="EMBL" id="MFD2513804.1"/>
    </source>
</evidence>
<evidence type="ECO:0000313" key="2">
    <source>
        <dbReference type="Proteomes" id="UP001597544"/>
    </source>
</evidence>
<gene>
    <name evidence="1" type="ORF">ACFSRY_07985</name>
</gene>
<dbReference type="RefSeq" id="WP_377505082.1">
    <property type="nucleotide sequence ID" value="NZ_JBHULU010000010.1"/>
</dbReference>
<proteinExistence type="predicted"/>
<sequence>MQDSLSEIFNKTIGLPLTKATRNEQVQYFHFGTTHYTTPQGLVLDIGEMTLAVNCPWQLQLPDADLIKHEHLFIRKREAGLPSPVWDWKVPGSSLRDQRLMELIHDNPNLVVERIEQQDVYGLMVYFSDGSILSVLPDPTAPVEEYWQLFSNTGEGLKAGAGPNGFTG</sequence>
<keyword evidence="2" id="KW-1185">Reference proteome</keyword>
<comment type="caution">
    <text evidence="1">The sequence shown here is derived from an EMBL/GenBank/DDBJ whole genome shotgun (WGS) entry which is preliminary data.</text>
</comment>
<dbReference type="EMBL" id="JBHULU010000010">
    <property type="protein sequence ID" value="MFD2513804.1"/>
    <property type="molecule type" value="Genomic_DNA"/>
</dbReference>
<dbReference type="Proteomes" id="UP001597544">
    <property type="component" value="Unassembled WGS sequence"/>
</dbReference>
<accession>A0ABW5IKR3</accession>
<name>A0ABW5IKR3_9BACT</name>
<protein>
    <submittedName>
        <fullName evidence="1">Uncharacterized protein</fullName>
    </submittedName>
</protein>
<reference evidence="2" key="1">
    <citation type="journal article" date="2019" name="Int. J. Syst. Evol. Microbiol.">
        <title>The Global Catalogue of Microorganisms (GCM) 10K type strain sequencing project: providing services to taxonomists for standard genome sequencing and annotation.</title>
        <authorList>
            <consortium name="The Broad Institute Genomics Platform"/>
            <consortium name="The Broad Institute Genome Sequencing Center for Infectious Disease"/>
            <person name="Wu L."/>
            <person name="Ma J."/>
        </authorList>
    </citation>
    <scope>NUCLEOTIDE SEQUENCE [LARGE SCALE GENOMIC DNA]</scope>
    <source>
        <strain evidence="2">KCTC 42498</strain>
    </source>
</reference>